<sequence>MAIRMAVAALVLTAGPALANSGGGEGAAANPCPWAQDVTMELNGRQIVLPQTTFSPKSLETYVDDHQIVPSLDQLKMVVIGPQGHMWEAALTRLSGGKKCLVYYVGKPVLIATPSTQSPLPRTARSSGH</sequence>
<dbReference type="RefSeq" id="WP_180283304.1">
    <property type="nucleotide sequence ID" value="NZ_JABFDB010000012.1"/>
</dbReference>
<evidence type="ECO:0000256" key="1">
    <source>
        <dbReference type="SAM" id="SignalP"/>
    </source>
</evidence>
<accession>A0ABX2TEF8</accession>
<dbReference type="EMBL" id="JABFDB010000012">
    <property type="protein sequence ID" value="NYZ21528.1"/>
    <property type="molecule type" value="Genomic_DNA"/>
</dbReference>
<evidence type="ECO:0000313" key="2">
    <source>
        <dbReference type="EMBL" id="NYZ21528.1"/>
    </source>
</evidence>
<keyword evidence="3" id="KW-1185">Reference proteome</keyword>
<feature type="chain" id="PRO_5047190583" evidence="1">
    <location>
        <begin position="20"/>
        <end position="129"/>
    </location>
</feature>
<protein>
    <submittedName>
        <fullName evidence="2">Uncharacterized protein</fullName>
    </submittedName>
</protein>
<feature type="signal peptide" evidence="1">
    <location>
        <begin position="1"/>
        <end position="19"/>
    </location>
</feature>
<keyword evidence="1" id="KW-0732">Signal</keyword>
<gene>
    <name evidence="2" type="ORF">HND93_17585</name>
</gene>
<organism evidence="2 3">
    <name type="scientific">Azospirillum oleiclasticum</name>
    <dbReference type="NCBI Taxonomy" id="2735135"/>
    <lineage>
        <taxon>Bacteria</taxon>
        <taxon>Pseudomonadati</taxon>
        <taxon>Pseudomonadota</taxon>
        <taxon>Alphaproteobacteria</taxon>
        <taxon>Rhodospirillales</taxon>
        <taxon>Azospirillaceae</taxon>
        <taxon>Azospirillum</taxon>
    </lineage>
</organism>
<dbReference type="Proteomes" id="UP000584642">
    <property type="component" value="Unassembled WGS sequence"/>
</dbReference>
<evidence type="ECO:0000313" key="3">
    <source>
        <dbReference type="Proteomes" id="UP000584642"/>
    </source>
</evidence>
<proteinExistence type="predicted"/>
<name>A0ABX2TEF8_9PROT</name>
<reference evidence="2 3" key="1">
    <citation type="submission" date="2020-05" db="EMBL/GenBank/DDBJ databases">
        <title>Azospirillum oleiclasticum sp. nov, a nitrogen-fixing and heavy crude oil-emulsifying bacterium isolated from the crude oil of Yumen Oilfield.</title>
        <authorList>
            <person name="Wu D."/>
            <person name="Cai M."/>
            <person name="Zhang X."/>
        </authorList>
    </citation>
    <scope>NUCLEOTIDE SEQUENCE [LARGE SCALE GENOMIC DNA]</scope>
    <source>
        <strain evidence="2 3">ROY-1-1-2</strain>
    </source>
</reference>
<comment type="caution">
    <text evidence="2">The sequence shown here is derived from an EMBL/GenBank/DDBJ whole genome shotgun (WGS) entry which is preliminary data.</text>
</comment>